<name>A0AAV4ABA0_9GAST</name>
<evidence type="ECO:0000313" key="2">
    <source>
        <dbReference type="Proteomes" id="UP000735302"/>
    </source>
</evidence>
<keyword evidence="2" id="KW-1185">Reference proteome</keyword>
<comment type="caution">
    <text evidence="1">The sequence shown here is derived from an EMBL/GenBank/DDBJ whole genome shotgun (WGS) entry which is preliminary data.</text>
</comment>
<protein>
    <submittedName>
        <fullName evidence="1">Tectonin beta-propeller repeat containing 2</fullName>
    </submittedName>
</protein>
<dbReference type="AlphaFoldDB" id="A0AAV4ABA0"/>
<proteinExistence type="predicted"/>
<gene>
    <name evidence="1" type="ORF">PoB_003061500</name>
</gene>
<accession>A0AAV4ABA0</accession>
<dbReference type="EMBL" id="BLXT01003735">
    <property type="protein sequence ID" value="GFO04110.1"/>
    <property type="molecule type" value="Genomic_DNA"/>
</dbReference>
<sequence length="95" mass="11066">MSLRRQYISSLKDTKCRYEALEQASMGLQALYKCGLPEKYKEWCPQFMLIPKLLWPLLIYGESKRLQKAVQLFQQGLDKLGKHITEISYGMTSCT</sequence>
<organism evidence="1 2">
    <name type="scientific">Plakobranchus ocellatus</name>
    <dbReference type="NCBI Taxonomy" id="259542"/>
    <lineage>
        <taxon>Eukaryota</taxon>
        <taxon>Metazoa</taxon>
        <taxon>Spiralia</taxon>
        <taxon>Lophotrochozoa</taxon>
        <taxon>Mollusca</taxon>
        <taxon>Gastropoda</taxon>
        <taxon>Heterobranchia</taxon>
        <taxon>Euthyneura</taxon>
        <taxon>Panpulmonata</taxon>
        <taxon>Sacoglossa</taxon>
        <taxon>Placobranchoidea</taxon>
        <taxon>Plakobranchidae</taxon>
        <taxon>Plakobranchus</taxon>
    </lineage>
</organism>
<evidence type="ECO:0000313" key="1">
    <source>
        <dbReference type="EMBL" id="GFO04110.1"/>
    </source>
</evidence>
<dbReference type="Proteomes" id="UP000735302">
    <property type="component" value="Unassembled WGS sequence"/>
</dbReference>
<reference evidence="1 2" key="1">
    <citation type="journal article" date="2021" name="Elife">
        <title>Chloroplast acquisition without the gene transfer in kleptoplastic sea slugs, Plakobranchus ocellatus.</title>
        <authorList>
            <person name="Maeda T."/>
            <person name="Takahashi S."/>
            <person name="Yoshida T."/>
            <person name="Shimamura S."/>
            <person name="Takaki Y."/>
            <person name="Nagai Y."/>
            <person name="Toyoda A."/>
            <person name="Suzuki Y."/>
            <person name="Arimoto A."/>
            <person name="Ishii H."/>
            <person name="Satoh N."/>
            <person name="Nishiyama T."/>
            <person name="Hasebe M."/>
            <person name="Maruyama T."/>
            <person name="Minagawa J."/>
            <person name="Obokata J."/>
            <person name="Shigenobu S."/>
        </authorList>
    </citation>
    <scope>NUCLEOTIDE SEQUENCE [LARGE SCALE GENOMIC DNA]</scope>
</reference>